<proteinExistence type="predicted"/>
<name>A0A1H1Q0E1_9MICO</name>
<dbReference type="InterPro" id="IPR006699">
    <property type="entry name" value="GlpP"/>
</dbReference>
<evidence type="ECO:0000313" key="2">
    <source>
        <dbReference type="Proteomes" id="UP000199649"/>
    </source>
</evidence>
<dbReference type="EMBL" id="LT629734">
    <property type="protein sequence ID" value="SDS17011.1"/>
    <property type="molecule type" value="Genomic_DNA"/>
</dbReference>
<dbReference type="SUPFAM" id="SSF110391">
    <property type="entry name" value="GlpP-like"/>
    <property type="match status" value="1"/>
</dbReference>
<dbReference type="GO" id="GO:0006071">
    <property type="term" value="P:glycerol metabolic process"/>
    <property type="evidence" value="ECO:0007669"/>
    <property type="project" value="InterPro"/>
</dbReference>
<protein>
    <submittedName>
        <fullName evidence="1">Glycerol uptake operon antiterminator</fullName>
    </submittedName>
</protein>
<sequence>MDALTRRRQWVSTRLRTRPAIAALFSPDDVDAFLDTDAPIGIVASFDLLSLEPVLSRLQAADRFTFVNADSVGGLQLDRGGIDFLAKIGAAGVVTTRATAVARIEATGMVAMQKLFVTDRLNLPRSTHGLEGSLPSFVQIMPAPVLPYVMDEPVMRISPVIAGGFVANERSLQAALACGAAGISTSQRSLWTYRKEQ</sequence>
<dbReference type="RefSeq" id="WP_092666616.1">
    <property type="nucleotide sequence ID" value="NZ_LT629734.1"/>
</dbReference>
<dbReference type="Gene3D" id="3.20.20.70">
    <property type="entry name" value="Aldolase class I"/>
    <property type="match status" value="1"/>
</dbReference>
<dbReference type="Proteomes" id="UP000199649">
    <property type="component" value="Chromosome I"/>
</dbReference>
<dbReference type="STRING" id="684552.SAMN04489719_1700"/>
<organism evidence="1 2">
    <name type="scientific">Agrococcus carbonis</name>
    <dbReference type="NCBI Taxonomy" id="684552"/>
    <lineage>
        <taxon>Bacteria</taxon>
        <taxon>Bacillati</taxon>
        <taxon>Actinomycetota</taxon>
        <taxon>Actinomycetes</taxon>
        <taxon>Micrococcales</taxon>
        <taxon>Microbacteriaceae</taxon>
        <taxon>Agrococcus</taxon>
    </lineage>
</organism>
<dbReference type="AlphaFoldDB" id="A0A1H1Q0E1"/>
<dbReference type="PANTHER" id="PTHR35787:SF1">
    <property type="entry name" value="GLYCEROL UPTAKE OPERON ANTITERMINATOR REGULATORY PROTEIN"/>
    <property type="match status" value="1"/>
</dbReference>
<reference evidence="2" key="1">
    <citation type="submission" date="2016-10" db="EMBL/GenBank/DDBJ databases">
        <authorList>
            <person name="Varghese N."/>
            <person name="Submissions S."/>
        </authorList>
    </citation>
    <scope>NUCLEOTIDE SEQUENCE [LARGE SCALE GENOMIC DNA]</scope>
    <source>
        <strain evidence="2">DSM 22965</strain>
    </source>
</reference>
<evidence type="ECO:0000313" key="1">
    <source>
        <dbReference type="EMBL" id="SDS17011.1"/>
    </source>
</evidence>
<dbReference type="OrthoDB" id="9799580at2"/>
<keyword evidence="2" id="KW-1185">Reference proteome</keyword>
<dbReference type="PIRSF" id="PIRSF016897">
    <property type="entry name" value="GlpP"/>
    <property type="match status" value="1"/>
</dbReference>
<dbReference type="InterPro" id="IPR013785">
    <property type="entry name" value="Aldolase_TIM"/>
</dbReference>
<gene>
    <name evidence="1" type="ORF">SAMN04489719_1700</name>
</gene>
<dbReference type="Pfam" id="PF04309">
    <property type="entry name" value="G3P_antiterm"/>
    <property type="match status" value="1"/>
</dbReference>
<dbReference type="GO" id="GO:0006355">
    <property type="term" value="P:regulation of DNA-templated transcription"/>
    <property type="evidence" value="ECO:0007669"/>
    <property type="project" value="InterPro"/>
</dbReference>
<dbReference type="PANTHER" id="PTHR35787">
    <property type="entry name" value="GLYCEROL UPTAKE OPERON ANTITERMINATOR REGULATORY PROTEIN"/>
    <property type="match status" value="1"/>
</dbReference>
<accession>A0A1H1Q0E1</accession>